<dbReference type="AlphaFoldDB" id="A0A6I1ESJ7"/>
<feature type="transmembrane region" description="Helical" evidence="7">
    <location>
        <begin position="154"/>
        <end position="175"/>
    </location>
</feature>
<dbReference type="InterPro" id="IPR052049">
    <property type="entry name" value="Electron_transfer_protein"/>
</dbReference>
<dbReference type="GO" id="GO:0005886">
    <property type="term" value="C:plasma membrane"/>
    <property type="evidence" value="ECO:0007669"/>
    <property type="project" value="UniProtKB-SubCell"/>
</dbReference>
<evidence type="ECO:0000256" key="6">
    <source>
        <dbReference type="ARBA" id="ARBA00023136"/>
    </source>
</evidence>
<evidence type="ECO:0000256" key="3">
    <source>
        <dbReference type="ARBA" id="ARBA00022475"/>
    </source>
</evidence>
<comment type="subcellular location">
    <subcellularLocation>
        <location evidence="1">Cell membrane</location>
        <topology evidence="1">Multi-pass membrane protein</topology>
    </subcellularLocation>
</comment>
<feature type="transmembrane region" description="Helical" evidence="7">
    <location>
        <begin position="95"/>
        <end position="118"/>
    </location>
</feature>
<keyword evidence="6 7" id="KW-0472">Membrane</keyword>
<dbReference type="Proteomes" id="UP000430564">
    <property type="component" value="Unassembled WGS sequence"/>
</dbReference>
<name>A0A6I1ESJ7_9BURK</name>
<feature type="transmembrane region" description="Helical" evidence="7">
    <location>
        <begin position="54"/>
        <end position="75"/>
    </location>
</feature>
<feature type="transmembrane region" description="Helical" evidence="7">
    <location>
        <begin position="21"/>
        <end position="42"/>
    </location>
</feature>
<keyword evidence="3" id="KW-1003">Cell membrane</keyword>
<evidence type="ECO:0000313" key="9">
    <source>
        <dbReference type="Proteomes" id="UP000430564"/>
    </source>
</evidence>
<comment type="caution">
    <text evidence="8">The sequence shown here is derived from an EMBL/GenBank/DDBJ whole genome shotgun (WGS) entry which is preliminary data.</text>
</comment>
<protein>
    <submittedName>
        <fullName evidence="8">Nitrite reductase</fullName>
    </submittedName>
</protein>
<evidence type="ECO:0000256" key="1">
    <source>
        <dbReference type="ARBA" id="ARBA00004651"/>
    </source>
</evidence>
<dbReference type="PANTHER" id="PTHR34856">
    <property type="entry name" value="PROTEIN NRFD"/>
    <property type="match status" value="1"/>
</dbReference>
<accession>A0A6I1ESJ7</accession>
<evidence type="ECO:0000256" key="7">
    <source>
        <dbReference type="SAM" id="Phobius"/>
    </source>
</evidence>
<dbReference type="Pfam" id="PF03916">
    <property type="entry name" value="NrfD"/>
    <property type="match status" value="1"/>
</dbReference>
<feature type="transmembrane region" description="Helical" evidence="7">
    <location>
        <begin position="264"/>
        <end position="285"/>
    </location>
</feature>
<keyword evidence="5 7" id="KW-1133">Transmembrane helix</keyword>
<dbReference type="EMBL" id="WEHX01000016">
    <property type="protein sequence ID" value="KAB7661702.1"/>
    <property type="molecule type" value="Genomic_DNA"/>
</dbReference>
<dbReference type="Gene3D" id="1.20.1630.10">
    <property type="entry name" value="Formate dehydrogenase/DMSO reductase domain"/>
    <property type="match status" value="1"/>
</dbReference>
<feature type="transmembrane region" description="Helical" evidence="7">
    <location>
        <begin position="187"/>
        <end position="209"/>
    </location>
</feature>
<gene>
    <name evidence="8" type="ORF">GBM95_04300</name>
</gene>
<evidence type="ECO:0000256" key="2">
    <source>
        <dbReference type="ARBA" id="ARBA00008929"/>
    </source>
</evidence>
<organism evidence="8 9">
    <name type="scientific">Sutterella seckii</name>
    <dbReference type="NCBI Taxonomy" id="1944635"/>
    <lineage>
        <taxon>Bacteria</taxon>
        <taxon>Pseudomonadati</taxon>
        <taxon>Pseudomonadota</taxon>
        <taxon>Betaproteobacteria</taxon>
        <taxon>Burkholderiales</taxon>
        <taxon>Sutterellaceae</taxon>
        <taxon>Sutterella</taxon>
    </lineage>
</organism>
<dbReference type="InterPro" id="IPR005614">
    <property type="entry name" value="NrfD-like"/>
</dbReference>
<evidence type="ECO:0000256" key="5">
    <source>
        <dbReference type="ARBA" id="ARBA00022989"/>
    </source>
</evidence>
<proteinExistence type="inferred from homology"/>
<dbReference type="OrthoDB" id="31166at2"/>
<dbReference type="PANTHER" id="PTHR34856:SF2">
    <property type="entry name" value="PROTEIN NRFD"/>
    <property type="match status" value="1"/>
</dbReference>
<evidence type="ECO:0000313" key="8">
    <source>
        <dbReference type="EMBL" id="KAB7661702.1"/>
    </source>
</evidence>
<reference evidence="8 9" key="1">
    <citation type="submission" date="2019-10" db="EMBL/GenBank/DDBJ databases">
        <title>Genome diversity of Sutterella seckii.</title>
        <authorList>
            <person name="Chaplin A.V."/>
            <person name="Sokolova S.R."/>
            <person name="Mosin K.A."/>
            <person name="Ivanova E.L."/>
            <person name="Kochetkova T.O."/>
            <person name="Goltsov A.Y."/>
            <person name="Trofimov D.Y."/>
            <person name="Efimov B.A."/>
        </authorList>
    </citation>
    <scope>NUCLEOTIDE SEQUENCE [LARGE SCALE GENOMIC DNA]</scope>
    <source>
        <strain evidence="8 9">ASD393</strain>
    </source>
</reference>
<feature type="transmembrane region" description="Helical" evidence="7">
    <location>
        <begin position="292"/>
        <end position="314"/>
    </location>
</feature>
<keyword evidence="4 7" id="KW-0812">Transmembrane</keyword>
<comment type="similarity">
    <text evidence="2">Belongs to the NrfD family.</text>
</comment>
<dbReference type="RefSeq" id="WP_152157954.1">
    <property type="nucleotide sequence ID" value="NZ_WEHX01000016.1"/>
</dbReference>
<sequence length="325" mass="34712">MDGVLDFSIGLTEGVAWPWPIAVYLFLAGISGGALGVILSMTKLRGTSREDSPLLKSAALIALTTILLGMVCLVLDLTNPLFFWRILVFYNPTSVMSVGVMMLLCYIPLTAVLTVIVLRKEFNLVLSFLHMPKLGAFVEKLGEIFNRARTPITWIVLCLAFGICAYTGFLISALIRYPLINTAVLPALFVASGVSAGTAAAKLVAVAFFGEKMSSENVHLLHKAEYPMMAIEASCIFMIGMAMIFGFAGAQAATAAFISGVWAVVFWAGAVGVGFGIPLVLGIAVKGHSPAVFWTTGFCAVAGMMCLRLFILYAGQLNSLMLTTI</sequence>
<feature type="transmembrane region" description="Helical" evidence="7">
    <location>
        <begin position="230"/>
        <end position="258"/>
    </location>
</feature>
<evidence type="ECO:0000256" key="4">
    <source>
        <dbReference type="ARBA" id="ARBA00022692"/>
    </source>
</evidence>